<dbReference type="EMBL" id="DSYQ01000015">
    <property type="protein sequence ID" value="HGT71263.1"/>
    <property type="molecule type" value="Genomic_DNA"/>
</dbReference>
<comment type="caution">
    <text evidence="2">The sequence shown here is derived from an EMBL/GenBank/DDBJ whole genome shotgun (WGS) entry which is preliminary data.</text>
</comment>
<gene>
    <name evidence="2" type="ORF">ENT43_03325</name>
</gene>
<organism evidence="2">
    <name type="scientific">candidate division CPR3 bacterium</name>
    <dbReference type="NCBI Taxonomy" id="2268181"/>
    <lineage>
        <taxon>Bacteria</taxon>
        <taxon>Bacteria division CPR3</taxon>
    </lineage>
</organism>
<accession>A0A7C4R6G8</accession>
<feature type="coiled-coil region" evidence="1">
    <location>
        <begin position="151"/>
        <end position="206"/>
    </location>
</feature>
<sequence length="283" mass="32562">MIFTLRFVLGTIKDLEKEGVHLTQSSELDFNFYLKNETTCIDYVVVKRDVKTGNLYYSIKNYELSSTPEIIRKHTKKILVQKPIKCCSAQSGTYLDPEDKDNHCEIIEDDNGTFLLLAEGSKAHGISAFVQDIYDRKFLPLKDGQEKSVDIYKMEELLGQAKASLNNLESELKRVQEEKLELKDELKSALEKIQKKEKEITVALENQGAFIQRIEYLRKGNDEIYKNLCDAKNNINKIECSIITKAIEEALTQLSMIKFPFLKLSTATKIVRQIHKTIINTRE</sequence>
<proteinExistence type="predicted"/>
<dbReference type="AlphaFoldDB" id="A0A7C4R6G8"/>
<evidence type="ECO:0000256" key="1">
    <source>
        <dbReference type="SAM" id="Coils"/>
    </source>
</evidence>
<reference evidence="2" key="1">
    <citation type="journal article" date="2020" name="mSystems">
        <title>Genome- and Community-Level Interaction Insights into Carbon Utilization and Element Cycling Functions of Hydrothermarchaeota in Hydrothermal Sediment.</title>
        <authorList>
            <person name="Zhou Z."/>
            <person name="Liu Y."/>
            <person name="Xu W."/>
            <person name="Pan J."/>
            <person name="Luo Z.H."/>
            <person name="Li M."/>
        </authorList>
    </citation>
    <scope>NUCLEOTIDE SEQUENCE [LARGE SCALE GENOMIC DNA]</scope>
    <source>
        <strain evidence="2">SpSt-579</strain>
    </source>
</reference>
<keyword evidence="1" id="KW-0175">Coiled coil</keyword>
<evidence type="ECO:0000313" key="2">
    <source>
        <dbReference type="EMBL" id="HGT71263.1"/>
    </source>
</evidence>
<protein>
    <submittedName>
        <fullName evidence="2">Uncharacterized protein</fullName>
    </submittedName>
</protein>
<name>A0A7C4R6G8_UNCC3</name>